<reference evidence="1" key="1">
    <citation type="submission" date="2020-04" db="EMBL/GenBank/DDBJ databases">
        <title>A chromosome-scale assembly and high-density genetic map of the yellow drum (Nibea albiflora) genome.</title>
        <authorList>
            <person name="Xu D."/>
            <person name="Zhang W."/>
            <person name="Chen R."/>
            <person name="Tan P."/>
            <person name="Wang L."/>
            <person name="Song H."/>
            <person name="Tian L."/>
            <person name="Zhu Q."/>
            <person name="Wang B."/>
        </authorList>
    </citation>
    <scope>NUCLEOTIDE SEQUENCE</scope>
    <source>
        <strain evidence="1">ZJHYS-2018</strain>
    </source>
</reference>
<dbReference type="EMBL" id="CM024811">
    <property type="protein sequence ID" value="KAG8004884.1"/>
    <property type="molecule type" value="Genomic_DNA"/>
</dbReference>
<comment type="caution">
    <text evidence="1">The sequence shown here is derived from an EMBL/GenBank/DDBJ whole genome shotgun (WGS) entry which is preliminary data.</text>
</comment>
<proteinExistence type="predicted"/>
<organism evidence="1 2">
    <name type="scientific">Nibea albiflora</name>
    <name type="common">Yellow drum</name>
    <name type="synonym">Corvina albiflora</name>
    <dbReference type="NCBI Taxonomy" id="240163"/>
    <lineage>
        <taxon>Eukaryota</taxon>
        <taxon>Metazoa</taxon>
        <taxon>Chordata</taxon>
        <taxon>Craniata</taxon>
        <taxon>Vertebrata</taxon>
        <taxon>Euteleostomi</taxon>
        <taxon>Actinopterygii</taxon>
        <taxon>Neopterygii</taxon>
        <taxon>Teleostei</taxon>
        <taxon>Neoteleostei</taxon>
        <taxon>Acanthomorphata</taxon>
        <taxon>Eupercaria</taxon>
        <taxon>Sciaenidae</taxon>
        <taxon>Nibea</taxon>
    </lineage>
</organism>
<sequence length="306" mass="34783">MRIVLLLCAAFALSIATEPVQEVAAAQEMHPDVEPPVQMLDRVQEKEALPREAVGVEMESVYQRITCPPGWSRYGSRCFIFMSEQKTWTEAETHCLDINTNLASVHNLGEYDFIQEVVRSNTGRFTQAWLGGYDAVKENTWLWSDGDSFFYNAWSSGQPDNHYYEHCLAMNRPGDNKWDDVNFPLPACGALFVPVAVVFKPSLKFRLLFTDRDRQQRAERVRPRRLKVRAMARGQQKIQSQQKNAKKAAEKKKGQGADQKTAAKAALVHTCPVCRTQMPDPKTFKQHFESKHPKSPMPPELADVQA</sequence>
<accession>A0ACB7ES56</accession>
<gene>
    <name evidence="1" type="ORF">GBF38_010703</name>
</gene>
<keyword evidence="2" id="KW-1185">Reference proteome</keyword>
<evidence type="ECO:0000313" key="2">
    <source>
        <dbReference type="Proteomes" id="UP000805704"/>
    </source>
</evidence>
<protein>
    <submittedName>
        <fullName evidence="1">Ladderlectin</fullName>
    </submittedName>
</protein>
<name>A0ACB7ES56_NIBAL</name>
<dbReference type="Proteomes" id="UP000805704">
    <property type="component" value="Chromosome 23"/>
</dbReference>
<evidence type="ECO:0000313" key="1">
    <source>
        <dbReference type="EMBL" id="KAG8004884.1"/>
    </source>
</evidence>